<evidence type="ECO:0000313" key="1">
    <source>
        <dbReference type="EMBL" id="GMN33946.1"/>
    </source>
</evidence>
<keyword evidence="2" id="KW-1185">Reference proteome</keyword>
<sequence>MLVVIVKGEASEFGENLGNHGAKLGPEMGLGIVNLGAKNMESIGTGRGAANSIVTNSEPAVTSLGVANQGTTNLGTTNPRDLGGDKGSLCEYVDKCGE</sequence>
<gene>
    <name evidence="1" type="ORF">TIFTF001_044853</name>
</gene>
<proteinExistence type="predicted"/>
<comment type="caution">
    <text evidence="1">The sequence shown here is derived from an EMBL/GenBank/DDBJ whole genome shotgun (WGS) entry which is preliminary data.</text>
</comment>
<name>A0AA87ZY24_FICCA</name>
<reference evidence="1" key="1">
    <citation type="submission" date="2023-07" db="EMBL/GenBank/DDBJ databases">
        <title>draft genome sequence of fig (Ficus carica).</title>
        <authorList>
            <person name="Takahashi T."/>
            <person name="Nishimura K."/>
        </authorList>
    </citation>
    <scope>NUCLEOTIDE SEQUENCE</scope>
</reference>
<dbReference type="EMBL" id="BTGU01003554">
    <property type="protein sequence ID" value="GMN33946.1"/>
    <property type="molecule type" value="Genomic_DNA"/>
</dbReference>
<dbReference type="Gramene" id="FCD_00032450-RA">
    <property type="protein sequence ID" value="FCD_00032450-RA:cds"/>
    <property type="gene ID" value="FCD_00032450"/>
</dbReference>
<protein>
    <submittedName>
        <fullName evidence="1">Uncharacterized protein</fullName>
    </submittedName>
</protein>
<organism evidence="1 2">
    <name type="scientific">Ficus carica</name>
    <name type="common">Common fig</name>
    <dbReference type="NCBI Taxonomy" id="3494"/>
    <lineage>
        <taxon>Eukaryota</taxon>
        <taxon>Viridiplantae</taxon>
        <taxon>Streptophyta</taxon>
        <taxon>Embryophyta</taxon>
        <taxon>Tracheophyta</taxon>
        <taxon>Spermatophyta</taxon>
        <taxon>Magnoliopsida</taxon>
        <taxon>eudicotyledons</taxon>
        <taxon>Gunneridae</taxon>
        <taxon>Pentapetalae</taxon>
        <taxon>rosids</taxon>
        <taxon>fabids</taxon>
        <taxon>Rosales</taxon>
        <taxon>Moraceae</taxon>
        <taxon>Ficeae</taxon>
        <taxon>Ficus</taxon>
    </lineage>
</organism>
<dbReference type="AlphaFoldDB" id="A0AA87ZY24"/>
<dbReference type="Proteomes" id="UP001187192">
    <property type="component" value="Unassembled WGS sequence"/>
</dbReference>
<accession>A0AA87ZY24</accession>
<evidence type="ECO:0000313" key="2">
    <source>
        <dbReference type="Proteomes" id="UP001187192"/>
    </source>
</evidence>